<protein>
    <submittedName>
        <fullName evidence="3">Uncharacterized protein</fullName>
    </submittedName>
</protein>
<name>A0A2N3XTG0_SACSN</name>
<dbReference type="RefSeq" id="WP_010308547.1">
    <property type="nucleotide sequence ID" value="NZ_CP061007.1"/>
</dbReference>
<proteinExistence type="predicted"/>
<evidence type="ECO:0000256" key="1">
    <source>
        <dbReference type="SAM" id="MobiDB-lite"/>
    </source>
</evidence>
<comment type="caution">
    <text evidence="3">The sequence shown here is derived from an EMBL/GenBank/DDBJ whole genome shotgun (WGS) entry which is preliminary data.</text>
</comment>
<keyword evidence="2" id="KW-0812">Transmembrane</keyword>
<organism evidence="3 4">
    <name type="scientific">Saccharopolyspora spinosa</name>
    <dbReference type="NCBI Taxonomy" id="60894"/>
    <lineage>
        <taxon>Bacteria</taxon>
        <taxon>Bacillati</taxon>
        <taxon>Actinomycetota</taxon>
        <taxon>Actinomycetes</taxon>
        <taxon>Pseudonocardiales</taxon>
        <taxon>Pseudonocardiaceae</taxon>
        <taxon>Saccharopolyspora</taxon>
    </lineage>
</organism>
<keyword evidence="4" id="KW-1185">Reference proteome</keyword>
<reference evidence="3" key="1">
    <citation type="submission" date="2017-12" db="EMBL/GenBank/DDBJ databases">
        <title>Sequencing the genomes of 1000 Actinobacteria strains.</title>
        <authorList>
            <person name="Klenk H.-P."/>
        </authorList>
    </citation>
    <scope>NUCLEOTIDE SEQUENCE [LARGE SCALE GENOMIC DNA]</scope>
    <source>
        <strain evidence="3">DSM 44228</strain>
    </source>
</reference>
<accession>A0A2N3XTG0</accession>
<evidence type="ECO:0000313" key="3">
    <source>
        <dbReference type="EMBL" id="PKW13986.1"/>
    </source>
</evidence>
<keyword evidence="2" id="KW-0472">Membrane</keyword>
<feature type="compositionally biased region" description="Low complexity" evidence="1">
    <location>
        <begin position="99"/>
        <end position="122"/>
    </location>
</feature>
<evidence type="ECO:0000313" key="4">
    <source>
        <dbReference type="Proteomes" id="UP000233786"/>
    </source>
</evidence>
<sequence length="249" mass="25579">MSYPPQDPYGAQSGPYGGQSGQYPSGSYPSGQYPPQNGSDDFWRHVAGNQPPMPPKKSRTGLIVALVGAGAVVVIGIVVTIILVVVNSNGGSNTSHNAGSTTSSSPTDTGSTSTSTSTSSGSQFAVGNCIDLPSDKGGDMNAATCGSADSDYEIVDVQRGTDHSVCGDNYSNVTGSKTYCIVLDVKAGDCITAFNDSVDVLPLKIDCRTAEDQVTEVANSTDPKIACAEGEGYYVFADRTVCFGDVQGA</sequence>
<dbReference type="STRING" id="994479.GCA_000194155_04264"/>
<feature type="transmembrane region" description="Helical" evidence="2">
    <location>
        <begin position="62"/>
        <end position="86"/>
    </location>
</feature>
<feature type="compositionally biased region" description="Low complexity" evidence="1">
    <location>
        <begin position="21"/>
        <end position="36"/>
    </location>
</feature>
<feature type="region of interest" description="Disordered" evidence="1">
    <location>
        <begin position="1"/>
        <end position="58"/>
    </location>
</feature>
<dbReference type="EMBL" id="PJNB01000001">
    <property type="protein sequence ID" value="PKW13986.1"/>
    <property type="molecule type" value="Genomic_DNA"/>
</dbReference>
<dbReference type="Proteomes" id="UP000233786">
    <property type="component" value="Unassembled WGS sequence"/>
</dbReference>
<dbReference type="OrthoDB" id="3701210at2"/>
<dbReference type="AlphaFoldDB" id="A0A2N3XTG0"/>
<feature type="region of interest" description="Disordered" evidence="1">
    <location>
        <begin position="92"/>
        <end position="122"/>
    </location>
</feature>
<gene>
    <name evidence="3" type="ORF">A8926_1557</name>
</gene>
<evidence type="ECO:0000256" key="2">
    <source>
        <dbReference type="SAM" id="Phobius"/>
    </source>
</evidence>
<keyword evidence="2" id="KW-1133">Transmembrane helix</keyword>